<dbReference type="InterPro" id="IPR036590">
    <property type="entry name" value="SRAP-like"/>
</dbReference>
<evidence type="ECO:0000256" key="2">
    <source>
        <dbReference type="ARBA" id="ARBA00022670"/>
    </source>
</evidence>
<accession>A0A3D8Y5Z8</accession>
<evidence type="ECO:0000256" key="4">
    <source>
        <dbReference type="ARBA" id="ARBA00022801"/>
    </source>
</evidence>
<comment type="caution">
    <text evidence="9">The sequence shown here is derived from an EMBL/GenBank/DDBJ whole genome shotgun (WGS) entry which is preliminary data.</text>
</comment>
<keyword evidence="2 8" id="KW-0645">Protease</keyword>
<evidence type="ECO:0000256" key="6">
    <source>
        <dbReference type="ARBA" id="ARBA00023125"/>
    </source>
</evidence>
<dbReference type="SUPFAM" id="SSF143081">
    <property type="entry name" value="BB1717-like"/>
    <property type="match status" value="1"/>
</dbReference>
<dbReference type="GO" id="GO:0006508">
    <property type="term" value="P:proteolysis"/>
    <property type="evidence" value="ECO:0007669"/>
    <property type="project" value="UniProtKB-KW"/>
</dbReference>
<evidence type="ECO:0000256" key="3">
    <source>
        <dbReference type="ARBA" id="ARBA00022763"/>
    </source>
</evidence>
<dbReference type="Gene3D" id="3.90.1680.10">
    <property type="entry name" value="SOS response associated peptidase-like"/>
    <property type="match status" value="1"/>
</dbReference>
<dbReference type="InterPro" id="IPR003738">
    <property type="entry name" value="SRAP"/>
</dbReference>
<evidence type="ECO:0000256" key="8">
    <source>
        <dbReference type="RuleBase" id="RU364100"/>
    </source>
</evidence>
<gene>
    <name evidence="9" type="ORF">DSL64_21470</name>
</gene>
<dbReference type="AlphaFoldDB" id="A0A3D8Y5Z8"/>
<protein>
    <recommendedName>
        <fullName evidence="8">Abasic site processing protein</fullName>
        <ecNumber evidence="8">3.4.-.-</ecNumber>
    </recommendedName>
</protein>
<comment type="similarity">
    <text evidence="1 8">Belongs to the SOS response-associated peptidase family.</text>
</comment>
<keyword evidence="6" id="KW-0238">DNA-binding</keyword>
<dbReference type="GO" id="GO:0008233">
    <property type="term" value="F:peptidase activity"/>
    <property type="evidence" value="ECO:0007669"/>
    <property type="project" value="UniProtKB-KW"/>
</dbReference>
<evidence type="ECO:0000313" key="9">
    <source>
        <dbReference type="EMBL" id="REA58180.1"/>
    </source>
</evidence>
<evidence type="ECO:0000256" key="7">
    <source>
        <dbReference type="ARBA" id="ARBA00023239"/>
    </source>
</evidence>
<evidence type="ECO:0000313" key="10">
    <source>
        <dbReference type="Proteomes" id="UP000256373"/>
    </source>
</evidence>
<evidence type="ECO:0000256" key="5">
    <source>
        <dbReference type="ARBA" id="ARBA00023124"/>
    </source>
</evidence>
<dbReference type="PANTHER" id="PTHR13604:SF0">
    <property type="entry name" value="ABASIC SITE PROCESSING PROTEIN HMCES"/>
    <property type="match status" value="1"/>
</dbReference>
<evidence type="ECO:0000256" key="1">
    <source>
        <dbReference type="ARBA" id="ARBA00008136"/>
    </source>
</evidence>
<dbReference type="Pfam" id="PF02586">
    <property type="entry name" value="SRAP"/>
    <property type="match status" value="1"/>
</dbReference>
<proteinExistence type="inferred from homology"/>
<keyword evidence="7" id="KW-0456">Lyase</keyword>
<dbReference type="OrthoDB" id="9782620at2"/>
<name>A0A3D8Y5Z8_9BACT</name>
<dbReference type="GO" id="GO:0003697">
    <property type="term" value="F:single-stranded DNA binding"/>
    <property type="evidence" value="ECO:0007669"/>
    <property type="project" value="InterPro"/>
</dbReference>
<keyword evidence="5" id="KW-0190">Covalent protein-DNA linkage</keyword>
<dbReference type="EMBL" id="QNUL01000022">
    <property type="protein sequence ID" value="REA58180.1"/>
    <property type="molecule type" value="Genomic_DNA"/>
</dbReference>
<reference evidence="9 10" key="1">
    <citation type="submission" date="2018-07" db="EMBL/GenBank/DDBJ databases">
        <title>Dyadobacter roseus sp. nov., isolated from rose rhizosphere soil.</title>
        <authorList>
            <person name="Chen L."/>
        </authorList>
    </citation>
    <scope>NUCLEOTIDE SEQUENCE [LARGE SCALE GENOMIC DNA]</scope>
    <source>
        <strain evidence="9 10">RS19</strain>
    </source>
</reference>
<dbReference type="EC" id="3.4.-.-" evidence="8"/>
<sequence>MCYHVSNELDADEIAREFRLPAAKLENFKKGFDLNGFDKPYLPVISKESPRELTTYRWRLVPSWVKEEKDWKANTLNARNDELFTKASYRDSWQNRCLVLCTGFFEPHYPVLGGKEHESWYIKPTTKKLFALGAIYSKWNGMNTFAIVTTDASPKMAQIHNDGVRQPLILTGDAALSWLIPDLTQNEMSDLMEFKYPDDKMEGYRTIDGIYNARQDTNVPEAIQPYERPPFDVLEMFGAK</sequence>
<keyword evidence="4 8" id="KW-0378">Hydrolase</keyword>
<dbReference type="GO" id="GO:0106300">
    <property type="term" value="P:protein-DNA covalent cross-linking repair"/>
    <property type="evidence" value="ECO:0007669"/>
    <property type="project" value="InterPro"/>
</dbReference>
<dbReference type="GO" id="GO:0016829">
    <property type="term" value="F:lyase activity"/>
    <property type="evidence" value="ECO:0007669"/>
    <property type="project" value="UniProtKB-KW"/>
</dbReference>
<keyword evidence="3" id="KW-0227">DNA damage</keyword>
<dbReference type="PANTHER" id="PTHR13604">
    <property type="entry name" value="DC12-RELATED"/>
    <property type="match status" value="1"/>
</dbReference>
<organism evidence="9 10">
    <name type="scientific">Dyadobacter luteus</name>
    <dbReference type="NCBI Taxonomy" id="2259619"/>
    <lineage>
        <taxon>Bacteria</taxon>
        <taxon>Pseudomonadati</taxon>
        <taxon>Bacteroidota</taxon>
        <taxon>Cytophagia</taxon>
        <taxon>Cytophagales</taxon>
        <taxon>Spirosomataceae</taxon>
        <taxon>Dyadobacter</taxon>
    </lineage>
</organism>
<keyword evidence="10" id="KW-1185">Reference proteome</keyword>
<dbReference type="Proteomes" id="UP000256373">
    <property type="component" value="Unassembled WGS sequence"/>
</dbReference>
<dbReference type="RefSeq" id="WP_115832996.1">
    <property type="nucleotide sequence ID" value="NZ_QNUL01000022.1"/>
</dbReference>